<evidence type="ECO:0000313" key="2">
    <source>
        <dbReference type="Proteomes" id="UP000236732"/>
    </source>
</evidence>
<reference evidence="1 2" key="1">
    <citation type="submission" date="2016-10" db="EMBL/GenBank/DDBJ databases">
        <authorList>
            <person name="de Groot N.N."/>
        </authorList>
    </citation>
    <scope>NUCLEOTIDE SEQUENCE [LARGE SCALE GENOMIC DNA]</scope>
    <source>
        <strain evidence="1 2">CGMCC 4.7037</strain>
    </source>
</reference>
<dbReference type="RefSeq" id="WP_103957524.1">
    <property type="nucleotide sequence ID" value="NZ_FNVT01000005.1"/>
</dbReference>
<gene>
    <name evidence="1" type="ORF">SAMN05444920_105172</name>
</gene>
<keyword evidence="2" id="KW-1185">Reference proteome</keyword>
<evidence type="ECO:0000313" key="1">
    <source>
        <dbReference type="EMBL" id="SEG83287.1"/>
    </source>
</evidence>
<name>A0A1H6DCX0_9ACTN</name>
<dbReference type="OrthoDB" id="3784033at2"/>
<organism evidence="1 2">
    <name type="scientific">Nonomuraea solani</name>
    <dbReference type="NCBI Taxonomy" id="1144553"/>
    <lineage>
        <taxon>Bacteria</taxon>
        <taxon>Bacillati</taxon>
        <taxon>Actinomycetota</taxon>
        <taxon>Actinomycetes</taxon>
        <taxon>Streptosporangiales</taxon>
        <taxon>Streptosporangiaceae</taxon>
        <taxon>Nonomuraea</taxon>
    </lineage>
</organism>
<dbReference type="AlphaFoldDB" id="A0A1H6DCX0"/>
<dbReference type="EMBL" id="FNVT01000005">
    <property type="protein sequence ID" value="SEG83287.1"/>
    <property type="molecule type" value="Genomic_DNA"/>
</dbReference>
<accession>A0A1H6DCX0</accession>
<sequence>MAVLLAGCDSGATGASPSAAPPAGVSVSLAQWRSDEPAHALQVAVRNTGETPVRFADVQLVTPSFATLPARRTDAVIKKTERTDLRIPYGAAVCSPRGLPEVRPATVVAHLSTGSEPPRRVVFTVPHPDPLLARLLRDECSEFLIKQAASIEFGPEWKESGKVMRGDLVVTRRGPGAVTLNDVAGTTHYIATPKERPLGVLEAGARRLEVPIELTPGRCDPHAFAEAKKAFLFPVRASIDGGEERVVIVTPPEPLQERLTAYAMRVCGLPAG</sequence>
<protein>
    <submittedName>
        <fullName evidence="1">Uncharacterized protein</fullName>
    </submittedName>
</protein>
<dbReference type="Proteomes" id="UP000236732">
    <property type="component" value="Unassembled WGS sequence"/>
</dbReference>
<proteinExistence type="predicted"/>